<gene>
    <name evidence="1" type="ORF">XDD1_1716</name>
</gene>
<dbReference type="EMBL" id="FO704550">
    <property type="protein sequence ID" value="CDG17415.1"/>
    <property type="molecule type" value="Genomic_DNA"/>
</dbReference>
<dbReference type="HOGENOM" id="CLU_3259983_0_0_6"/>
<dbReference type="AlphaFoldDB" id="A0A068QU90"/>
<evidence type="ECO:0000313" key="2">
    <source>
        <dbReference type="Proteomes" id="UP000032721"/>
    </source>
</evidence>
<name>A0A068QU90_9GAMM</name>
<accession>A0A068QU90</accession>
<sequence>MSGPGKKHRKVEILINVISVSIEGIGQDLAFLIGFLVKNNTL</sequence>
<dbReference type="Proteomes" id="UP000032721">
    <property type="component" value="Chromosome"/>
</dbReference>
<reference evidence="1 2" key="1">
    <citation type="submission" date="2013-07" db="EMBL/GenBank/DDBJ databases">
        <authorList>
            <person name="Genoscope - CEA"/>
        </authorList>
    </citation>
    <scope>NUCLEOTIDE SEQUENCE [LARGE SCALE GENOMIC DNA]</scope>
    <source>
        <strain evidence="2">FRM16 / DSM 17909</strain>
    </source>
</reference>
<dbReference type="KEGG" id="xdo:XDD1_1716"/>
<evidence type="ECO:0000313" key="1">
    <source>
        <dbReference type="EMBL" id="CDG17415.1"/>
    </source>
</evidence>
<protein>
    <submittedName>
        <fullName evidence="1">Uncharacterized protein</fullName>
    </submittedName>
</protein>
<proteinExistence type="predicted"/>
<organism evidence="1 2">
    <name type="scientific">Xenorhabdus doucetiae</name>
    <dbReference type="NCBI Taxonomy" id="351671"/>
    <lineage>
        <taxon>Bacteria</taxon>
        <taxon>Pseudomonadati</taxon>
        <taxon>Pseudomonadota</taxon>
        <taxon>Gammaproteobacteria</taxon>
        <taxon>Enterobacterales</taxon>
        <taxon>Morganellaceae</taxon>
        <taxon>Xenorhabdus</taxon>
    </lineage>
</organism>